<organism evidence="4 5">
    <name type="scientific">Bradymonas sediminis</name>
    <dbReference type="NCBI Taxonomy" id="1548548"/>
    <lineage>
        <taxon>Bacteria</taxon>
        <taxon>Deltaproteobacteria</taxon>
        <taxon>Bradymonadales</taxon>
        <taxon>Bradymonadaceae</taxon>
        <taxon>Bradymonas</taxon>
    </lineage>
</organism>
<gene>
    <name evidence="4" type="ORF">DN745_07675</name>
</gene>
<dbReference type="Gene3D" id="3.30.1330.60">
    <property type="entry name" value="OmpA-like domain"/>
    <property type="match status" value="1"/>
</dbReference>
<name>A0A2Z4FKG5_9DELT</name>
<dbReference type="RefSeq" id="WP_111333548.1">
    <property type="nucleotide sequence ID" value="NZ_CP030032.1"/>
</dbReference>
<dbReference type="InterPro" id="IPR050330">
    <property type="entry name" value="Bact_OuterMem_StrucFunc"/>
</dbReference>
<dbReference type="OrthoDB" id="5484889at2"/>
<dbReference type="EMBL" id="CP030032">
    <property type="protein sequence ID" value="AWV89226.1"/>
    <property type="molecule type" value="Genomic_DNA"/>
</dbReference>
<keyword evidence="5" id="KW-1185">Reference proteome</keyword>
<reference evidence="4 5" key="1">
    <citation type="submission" date="2018-06" db="EMBL/GenBank/DDBJ databases">
        <title>Lujinxingia sediminis gen. nov. sp. nov., a new facultative anaerobic member of the class Deltaproteobacteria, and proposal of Lujinxingaceae fam. nov.</title>
        <authorList>
            <person name="Guo L.-Y."/>
            <person name="Li C.-M."/>
            <person name="Wang S."/>
            <person name="Du Z.-J."/>
        </authorList>
    </citation>
    <scope>NUCLEOTIDE SEQUENCE [LARGE SCALE GENOMIC DNA]</scope>
    <source>
        <strain evidence="4 5">FA350</strain>
    </source>
</reference>
<proteinExistence type="predicted"/>
<sequence>MKQSFSTRWFLVALATALLTSAAPSAVSAQEGFDLQQFSPMPNLSGNLYSTASADVAPHLEWSAMALFNYGHNPLVLSDEDGNRIETLVSSQATMHLMASIGLLDWVDVGVDLPLAVWQDGTSVPGGNINPGEASFGVGDLRVVPKVKLFSTREHPLDNGIGLALLADIYAPTGDAGQLQGGDFRIGPRLAGDLMVNGTRLAVNLGYQYREEQKLQNLSVRDTLSWNLGAEIPVAEKFRITTEAFGRLTPGADSMESYNSPTEFILGGKYQTGRVFATLGGGVGIINGYGTPDWRLFAGVGVAPPLPTRPEEPEIVVAPEPEPEVVETECTQENVASACAEIPVAECADGALRTYQAVCTDSGDCAYEPSDAACGDGTYCDLNSDGVAACVPVPDCREHADCADVPVPTCADNVLTQYLGRCLDETCHYDATQTRCPERYECGVNDRGENDCVPVIDQVVIKDDKIEILDMVYFALNSDEIDARSYDLLRQVAQILKNHPEIELIRIEGHTDSQGSKSHNQDLSERRAKSVLNFLIAERIAAERLTSQGFGPDRPLESNKTAAGRAANRRVEFHIVKQD</sequence>
<dbReference type="Proteomes" id="UP000249799">
    <property type="component" value="Chromosome"/>
</dbReference>
<comment type="subcellular location">
    <subcellularLocation>
        <location evidence="1">Cell outer membrane</location>
    </subcellularLocation>
</comment>
<dbReference type="PANTHER" id="PTHR30329:SF21">
    <property type="entry name" value="LIPOPROTEIN YIAD-RELATED"/>
    <property type="match status" value="1"/>
</dbReference>
<evidence type="ECO:0000256" key="2">
    <source>
        <dbReference type="ARBA" id="ARBA00023136"/>
    </source>
</evidence>
<evidence type="ECO:0000313" key="5">
    <source>
        <dbReference type="Proteomes" id="UP000249799"/>
    </source>
</evidence>
<keyword evidence="3" id="KW-0998">Cell outer membrane</keyword>
<keyword evidence="2" id="KW-0472">Membrane</keyword>
<dbReference type="InterPro" id="IPR036737">
    <property type="entry name" value="OmpA-like_sf"/>
</dbReference>
<protein>
    <submittedName>
        <fullName evidence="4">Uncharacterized protein</fullName>
    </submittedName>
</protein>
<dbReference type="InterPro" id="IPR006665">
    <property type="entry name" value="OmpA-like"/>
</dbReference>
<dbReference type="PROSITE" id="PS51123">
    <property type="entry name" value="OMPA_2"/>
    <property type="match status" value="1"/>
</dbReference>
<dbReference type="PRINTS" id="PR01021">
    <property type="entry name" value="OMPADOMAIN"/>
</dbReference>
<dbReference type="CDD" id="cd07185">
    <property type="entry name" value="OmpA_C-like"/>
    <property type="match status" value="1"/>
</dbReference>
<dbReference type="Pfam" id="PF13557">
    <property type="entry name" value="Phenol_MetA_deg"/>
    <property type="match status" value="1"/>
</dbReference>
<dbReference type="GO" id="GO:0009279">
    <property type="term" value="C:cell outer membrane"/>
    <property type="evidence" value="ECO:0007669"/>
    <property type="project" value="UniProtKB-SubCell"/>
</dbReference>
<dbReference type="PANTHER" id="PTHR30329">
    <property type="entry name" value="STATOR ELEMENT OF FLAGELLAR MOTOR COMPLEX"/>
    <property type="match status" value="1"/>
</dbReference>
<dbReference type="KEGG" id="bsed:DN745_07675"/>
<accession>A0A2Z4FKG5</accession>
<dbReference type="Pfam" id="PF00691">
    <property type="entry name" value="OmpA"/>
    <property type="match status" value="1"/>
</dbReference>
<evidence type="ECO:0000313" key="4">
    <source>
        <dbReference type="EMBL" id="AWV89226.1"/>
    </source>
</evidence>
<dbReference type="AlphaFoldDB" id="A0A2Z4FKG5"/>
<evidence type="ECO:0000256" key="1">
    <source>
        <dbReference type="ARBA" id="ARBA00004442"/>
    </source>
</evidence>
<evidence type="ECO:0000256" key="3">
    <source>
        <dbReference type="ARBA" id="ARBA00023237"/>
    </source>
</evidence>
<dbReference type="InterPro" id="IPR025737">
    <property type="entry name" value="FApF"/>
</dbReference>
<dbReference type="SUPFAM" id="SSF103088">
    <property type="entry name" value="OmpA-like"/>
    <property type="match status" value="1"/>
</dbReference>
<dbReference type="InterPro" id="IPR006664">
    <property type="entry name" value="OMP_bac"/>
</dbReference>